<dbReference type="InterPro" id="IPR027417">
    <property type="entry name" value="P-loop_NTPase"/>
</dbReference>
<dbReference type="Pfam" id="PF13671">
    <property type="entry name" value="AAA_33"/>
    <property type="match status" value="1"/>
</dbReference>
<dbReference type="AlphaFoldDB" id="A0A5A7NUW7"/>
<sequence>MTPPNAFRLPPSPLPGFRRRRGQVAALEESPVPPGEGPLLVPVCGLPGAGKSSFAAALATKLGLAVVGVDPLEAALVRAGIDDRQPKGQAAYLAAETVAEAQLRTGLGVVVDAVNDLPENRAQWMRLAARTGADLRWIEVVCSDPTTHRLRLQQREREEDRFIGVPEWDSLNRRRRQLAIWKDPRLVLDSLHHTPEELATLAVRELGLG</sequence>
<dbReference type="SUPFAM" id="SSF52540">
    <property type="entry name" value="P-loop containing nucleoside triphosphate hydrolases"/>
    <property type="match status" value="1"/>
</dbReference>
<name>A0A5A7NUW7_9MICC</name>
<dbReference type="RefSeq" id="WP_225873828.1">
    <property type="nucleotide sequence ID" value="NZ_BKDJ01000016.1"/>
</dbReference>
<keyword evidence="2" id="KW-1185">Reference proteome</keyword>
<comment type="caution">
    <text evidence="1">The sequence shown here is derived from an EMBL/GenBank/DDBJ whole genome shotgun (WGS) entry which is preliminary data.</text>
</comment>
<dbReference type="Gene3D" id="3.40.50.300">
    <property type="entry name" value="P-loop containing nucleotide triphosphate hydrolases"/>
    <property type="match status" value="1"/>
</dbReference>
<gene>
    <name evidence="1" type="ORF">NCCP1664_25970</name>
</gene>
<dbReference type="Proteomes" id="UP000325307">
    <property type="component" value="Unassembled WGS sequence"/>
</dbReference>
<evidence type="ECO:0000313" key="2">
    <source>
        <dbReference type="Proteomes" id="UP000325307"/>
    </source>
</evidence>
<dbReference type="EMBL" id="BKDJ01000016">
    <property type="protein sequence ID" value="GER24102.1"/>
    <property type="molecule type" value="Genomic_DNA"/>
</dbReference>
<evidence type="ECO:0000313" key="1">
    <source>
        <dbReference type="EMBL" id="GER24102.1"/>
    </source>
</evidence>
<dbReference type="PANTHER" id="PTHR37807:SF3">
    <property type="entry name" value="OS07G0160300 PROTEIN"/>
    <property type="match status" value="1"/>
</dbReference>
<protein>
    <recommendedName>
        <fullName evidence="3">Kinase</fullName>
    </recommendedName>
</protein>
<reference evidence="1 2" key="1">
    <citation type="submission" date="2019-09" db="EMBL/GenBank/DDBJ databases">
        <title>Arthrobacter zafarii sp. nov., a moderately thermotolerant and halotolerant actinobacterium isolated from Cholistan desert soil of Pakistan.</title>
        <authorList>
            <person name="Amin A."/>
            <person name="Ahmed I."/>
            <person name="Khalid N."/>
            <person name="Schumann P."/>
            <person name="Busse H.J."/>
            <person name="Khan I.U."/>
            <person name="Li S."/>
            <person name="Li W.J."/>
        </authorList>
    </citation>
    <scope>NUCLEOTIDE SEQUENCE [LARGE SCALE GENOMIC DNA]</scope>
    <source>
        <strain evidence="1 2">NCCP-1664</strain>
    </source>
</reference>
<dbReference type="PANTHER" id="PTHR37807">
    <property type="entry name" value="OS07G0160300 PROTEIN"/>
    <property type="match status" value="1"/>
</dbReference>
<accession>A0A5A7NUW7</accession>
<evidence type="ECO:0008006" key="3">
    <source>
        <dbReference type="Google" id="ProtNLM"/>
    </source>
</evidence>
<organism evidence="1 2">
    <name type="scientific">Zafaria cholistanensis</name>
    <dbReference type="NCBI Taxonomy" id="1682741"/>
    <lineage>
        <taxon>Bacteria</taxon>
        <taxon>Bacillati</taxon>
        <taxon>Actinomycetota</taxon>
        <taxon>Actinomycetes</taxon>
        <taxon>Micrococcales</taxon>
        <taxon>Micrococcaceae</taxon>
        <taxon>Zafaria</taxon>
    </lineage>
</organism>
<proteinExistence type="predicted"/>